<feature type="compositionally biased region" description="Basic and acidic residues" evidence="4">
    <location>
        <begin position="600"/>
        <end position="620"/>
    </location>
</feature>
<protein>
    <recommendedName>
        <fullName evidence="5">Yippee/Mis18/Cereblon domain-containing protein</fullName>
    </recommendedName>
</protein>
<dbReference type="OrthoDB" id="4152510at2759"/>
<dbReference type="EMBL" id="AMGY01000009">
    <property type="protein sequence ID" value="EXJ78025.1"/>
    <property type="molecule type" value="Genomic_DNA"/>
</dbReference>
<keyword evidence="7" id="KW-1185">Reference proteome</keyword>
<gene>
    <name evidence="6" type="ORF">A1O3_09185</name>
</gene>
<feature type="compositionally biased region" description="Basic and acidic residues" evidence="4">
    <location>
        <begin position="661"/>
        <end position="678"/>
    </location>
</feature>
<name>W9XL27_9EURO</name>
<feature type="region of interest" description="Disordered" evidence="4">
    <location>
        <begin position="141"/>
        <end position="195"/>
    </location>
</feature>
<evidence type="ECO:0000256" key="1">
    <source>
        <dbReference type="ARBA" id="ARBA00022723"/>
    </source>
</evidence>
<sequence>MPSEPAKANVNLNCARCNNPVGVFDNEWIRLTSSYVRPAQPGTHFGTEVARRTQVVPDGATQPALQGCTLSEVSCKKCSTPVGQFCKAAPTREQECLIDQYFYKLSRTYLTDSGTDDQVDPMFVFGGDVIHARPRVASRLSLPSATATSAPRLSQTPSRALDTPSHPQPQPPSEPQLPSSYQRSPLRNGVNFTPDDDSILLEMRLRSQEERLASQNARLQQQDTHIQLLTSLVNSCRESVEDMKATLRELQSSSVVSQTGLLARTEFAGKAKVTDIATRLGQSGSGEVGQLRAENAALKARLDSIASVMGVASGKVPQTVAFSGAQGVLGKRKRNDSVIRSVSPQLPVPDKQDVAWSTQIPTPQSGGPPGTDLFHDTSTASTNVSSDGDSRATSRQPMQRRKHGQERSRPSADRGSTVPRGRSQPRGNHSGSVEEDFAPARRLTGALHETCGDELERSGSALLNLFTRKTLTTATTVPETSAQLDEQPLPSSVAGNGISLQQRNRVRHAQDDLVAPMDVESSKPSGTHFSITNVEFSDDDQADESFRQNENVDVTPGVTRGETHSQGVQDSAQSDSHSVPSRQTRRKTALAQGMLQTGKSDSKKHDKASGEARAQIRDKNQLSQLQSPLNHISPATTAAPPRTMNENGRPEEMAKALSSESRQETTEIASSRKHEVEKASWTQKATTQTGDSEPLAAEMRLTRRQQLAEEIRRRDQLAKEAMEMDD</sequence>
<evidence type="ECO:0000256" key="3">
    <source>
        <dbReference type="SAM" id="Coils"/>
    </source>
</evidence>
<keyword evidence="2" id="KW-0862">Zinc</keyword>
<feature type="compositionally biased region" description="Pro residues" evidence="4">
    <location>
        <begin position="166"/>
        <end position="175"/>
    </location>
</feature>
<dbReference type="InterPro" id="IPR004910">
    <property type="entry name" value="Yippee/Mis18/Cereblon"/>
</dbReference>
<feature type="region of interest" description="Disordered" evidence="4">
    <location>
        <begin position="549"/>
        <end position="697"/>
    </location>
</feature>
<dbReference type="HOGENOM" id="CLU_381292_0_0_1"/>
<evidence type="ECO:0000256" key="2">
    <source>
        <dbReference type="ARBA" id="ARBA00022833"/>
    </source>
</evidence>
<feature type="domain" description="Yippee/Mis18/Cereblon" evidence="5">
    <location>
        <begin position="12"/>
        <end position="118"/>
    </location>
</feature>
<dbReference type="Pfam" id="PF03226">
    <property type="entry name" value="Yippee-Mis18"/>
    <property type="match status" value="1"/>
</dbReference>
<dbReference type="RefSeq" id="XP_007737470.1">
    <property type="nucleotide sequence ID" value="XM_007739280.1"/>
</dbReference>
<feature type="compositionally biased region" description="Polar residues" evidence="4">
    <location>
        <begin position="355"/>
        <end position="365"/>
    </location>
</feature>
<evidence type="ECO:0000313" key="6">
    <source>
        <dbReference type="EMBL" id="EXJ78025.1"/>
    </source>
</evidence>
<dbReference type="Proteomes" id="UP000019478">
    <property type="component" value="Unassembled WGS sequence"/>
</dbReference>
<evidence type="ECO:0000259" key="5">
    <source>
        <dbReference type="Pfam" id="PF03226"/>
    </source>
</evidence>
<dbReference type="GeneID" id="19173270"/>
<keyword evidence="1" id="KW-0479">Metal-binding</keyword>
<feature type="compositionally biased region" description="Polar residues" evidence="4">
    <location>
        <begin position="621"/>
        <end position="636"/>
    </location>
</feature>
<keyword evidence="3" id="KW-0175">Coiled coil</keyword>
<organism evidence="6 7">
    <name type="scientific">Capronia epimyces CBS 606.96</name>
    <dbReference type="NCBI Taxonomy" id="1182542"/>
    <lineage>
        <taxon>Eukaryota</taxon>
        <taxon>Fungi</taxon>
        <taxon>Dikarya</taxon>
        <taxon>Ascomycota</taxon>
        <taxon>Pezizomycotina</taxon>
        <taxon>Eurotiomycetes</taxon>
        <taxon>Chaetothyriomycetidae</taxon>
        <taxon>Chaetothyriales</taxon>
        <taxon>Herpotrichiellaceae</taxon>
        <taxon>Capronia</taxon>
    </lineage>
</organism>
<feature type="coiled-coil region" evidence="3">
    <location>
        <begin position="202"/>
        <end position="253"/>
    </location>
</feature>
<comment type="caution">
    <text evidence="6">The sequence shown here is derived from an EMBL/GenBank/DDBJ whole genome shotgun (WGS) entry which is preliminary data.</text>
</comment>
<evidence type="ECO:0000256" key="4">
    <source>
        <dbReference type="SAM" id="MobiDB-lite"/>
    </source>
</evidence>
<feature type="region of interest" description="Disordered" evidence="4">
    <location>
        <begin position="327"/>
        <end position="437"/>
    </location>
</feature>
<reference evidence="6 7" key="1">
    <citation type="submission" date="2013-03" db="EMBL/GenBank/DDBJ databases">
        <title>The Genome Sequence of Capronia epimyces CBS 606.96.</title>
        <authorList>
            <consortium name="The Broad Institute Genomics Platform"/>
            <person name="Cuomo C."/>
            <person name="de Hoog S."/>
            <person name="Gorbushina A."/>
            <person name="Walker B."/>
            <person name="Young S.K."/>
            <person name="Zeng Q."/>
            <person name="Gargeya S."/>
            <person name="Fitzgerald M."/>
            <person name="Haas B."/>
            <person name="Abouelleil A."/>
            <person name="Allen A.W."/>
            <person name="Alvarado L."/>
            <person name="Arachchi H.M."/>
            <person name="Berlin A.M."/>
            <person name="Chapman S.B."/>
            <person name="Gainer-Dewar J."/>
            <person name="Goldberg J."/>
            <person name="Griggs A."/>
            <person name="Gujja S."/>
            <person name="Hansen M."/>
            <person name="Howarth C."/>
            <person name="Imamovic A."/>
            <person name="Ireland A."/>
            <person name="Larimer J."/>
            <person name="McCowan C."/>
            <person name="Murphy C."/>
            <person name="Pearson M."/>
            <person name="Poon T.W."/>
            <person name="Priest M."/>
            <person name="Roberts A."/>
            <person name="Saif S."/>
            <person name="Shea T."/>
            <person name="Sisk P."/>
            <person name="Sykes S."/>
            <person name="Wortman J."/>
            <person name="Nusbaum C."/>
            <person name="Birren B."/>
        </authorList>
    </citation>
    <scope>NUCLEOTIDE SEQUENCE [LARGE SCALE GENOMIC DNA]</scope>
    <source>
        <strain evidence="6 7">CBS 606.96</strain>
    </source>
</reference>
<feature type="compositionally biased region" description="Polar residues" evidence="4">
    <location>
        <begin position="564"/>
        <end position="582"/>
    </location>
</feature>
<evidence type="ECO:0000313" key="7">
    <source>
        <dbReference type="Proteomes" id="UP000019478"/>
    </source>
</evidence>
<feature type="compositionally biased region" description="Polar residues" evidence="4">
    <location>
        <begin position="376"/>
        <end position="397"/>
    </location>
</feature>
<dbReference type="eggNOG" id="ENOG502RMUT">
    <property type="taxonomic scope" value="Eukaryota"/>
</dbReference>
<proteinExistence type="predicted"/>
<dbReference type="AlphaFoldDB" id="W9XL27"/>
<feature type="compositionally biased region" description="Polar residues" evidence="4">
    <location>
        <begin position="680"/>
        <end position="691"/>
    </location>
</feature>
<accession>W9XL27</accession>
<feature type="region of interest" description="Disordered" evidence="4">
    <location>
        <begin position="477"/>
        <end position="497"/>
    </location>
</feature>
<feature type="compositionally biased region" description="Polar residues" evidence="4">
    <location>
        <begin position="141"/>
        <end position="158"/>
    </location>
</feature>
<dbReference type="GO" id="GO:0046872">
    <property type="term" value="F:metal ion binding"/>
    <property type="evidence" value="ECO:0007669"/>
    <property type="project" value="UniProtKB-KW"/>
</dbReference>